<dbReference type="EMBL" id="GG738861">
    <property type="protein sequence ID" value="EFC45790.1"/>
    <property type="molecule type" value="Genomic_DNA"/>
</dbReference>
<dbReference type="AlphaFoldDB" id="D2VBF8"/>
<dbReference type="RefSeq" id="XP_002678534.1">
    <property type="nucleotide sequence ID" value="XM_002678488.1"/>
</dbReference>
<dbReference type="Proteomes" id="UP000006671">
    <property type="component" value="Unassembled WGS sequence"/>
</dbReference>
<keyword evidence="7 9" id="KW-0496">Mitochondrion</keyword>
<dbReference type="GO" id="GO:0006850">
    <property type="term" value="P:pyruvate import into mitochondria"/>
    <property type="evidence" value="ECO:0007669"/>
    <property type="project" value="InterPro"/>
</dbReference>
<proteinExistence type="inferred from homology"/>
<dbReference type="VEuPathDB" id="AmoebaDB:NAEGRDRAFT_32671"/>
<evidence type="ECO:0000256" key="7">
    <source>
        <dbReference type="ARBA" id="ARBA00023128"/>
    </source>
</evidence>
<comment type="similarity">
    <text evidence="2 9">Belongs to the mitochondrial pyruvate carrier (MPC) (TC 2.A.105) family.</text>
</comment>
<organism evidence="11">
    <name type="scientific">Naegleria gruberi</name>
    <name type="common">Amoeba</name>
    <dbReference type="NCBI Taxonomy" id="5762"/>
    <lineage>
        <taxon>Eukaryota</taxon>
        <taxon>Discoba</taxon>
        <taxon>Heterolobosea</taxon>
        <taxon>Tetramitia</taxon>
        <taxon>Eutetramitia</taxon>
        <taxon>Vahlkampfiidae</taxon>
        <taxon>Naegleria</taxon>
    </lineage>
</organism>
<dbReference type="OMA" id="FWGPTFN"/>
<dbReference type="KEGG" id="ngr:NAEGRDRAFT_32671"/>
<keyword evidence="8 9" id="KW-0472">Membrane</keyword>
<evidence type="ECO:0000313" key="10">
    <source>
        <dbReference type="EMBL" id="EFC45790.1"/>
    </source>
</evidence>
<evidence type="ECO:0000256" key="6">
    <source>
        <dbReference type="ARBA" id="ARBA00022989"/>
    </source>
</evidence>
<evidence type="ECO:0000256" key="5">
    <source>
        <dbReference type="ARBA" id="ARBA00022792"/>
    </source>
</evidence>
<dbReference type="STRING" id="5762.D2VBF8"/>
<evidence type="ECO:0000313" key="11">
    <source>
        <dbReference type="Proteomes" id="UP000006671"/>
    </source>
</evidence>
<dbReference type="GO" id="GO:0005743">
    <property type="term" value="C:mitochondrial inner membrane"/>
    <property type="evidence" value="ECO:0007669"/>
    <property type="project" value="UniProtKB-SubCell"/>
</dbReference>
<dbReference type="InParanoid" id="D2VBF8"/>
<dbReference type="GeneID" id="8850512"/>
<dbReference type="eggNOG" id="KOG1590">
    <property type="taxonomic scope" value="Eukaryota"/>
</dbReference>
<dbReference type="OrthoDB" id="1697690at2759"/>
<sequence length="95" mass="10844">TTHFWGPFFNWGIVIAGVIDHDRPPEKVSGPMTFALLCYSGIFMRFAWVIIPRNLLMLSMHVANSGVQGYHLTRKINYELNKPKEVPLASVQKEN</sequence>
<protein>
    <recommendedName>
        <fullName evidence="9">Mitochondrial pyruvate carrier</fullName>
    </recommendedName>
</protein>
<dbReference type="InterPro" id="IPR005336">
    <property type="entry name" value="MPC"/>
</dbReference>
<evidence type="ECO:0000256" key="3">
    <source>
        <dbReference type="ARBA" id="ARBA00022448"/>
    </source>
</evidence>
<name>D2VBF8_NAEGR</name>
<comment type="caution">
    <text evidence="9">Lacks conserved residue(s) required for the propagation of feature annotation.</text>
</comment>
<evidence type="ECO:0000256" key="1">
    <source>
        <dbReference type="ARBA" id="ARBA00004448"/>
    </source>
</evidence>
<comment type="subcellular location">
    <subcellularLocation>
        <location evidence="1 9">Mitochondrion inner membrane</location>
        <topology evidence="1 9">Multi-pass membrane protein</topology>
    </subcellularLocation>
</comment>
<feature type="non-terminal residue" evidence="10">
    <location>
        <position position="1"/>
    </location>
</feature>
<keyword evidence="6 9" id="KW-1133">Transmembrane helix</keyword>
<evidence type="ECO:0000256" key="9">
    <source>
        <dbReference type="RuleBase" id="RU363100"/>
    </source>
</evidence>
<dbReference type="FunCoup" id="D2VBF8">
    <property type="interactions" value="121"/>
</dbReference>
<keyword evidence="5 9" id="KW-0999">Mitochondrion inner membrane</keyword>
<dbReference type="PANTHER" id="PTHR14154">
    <property type="entry name" value="UPF0041 BRAIN PROTEIN 44-RELATED"/>
    <property type="match status" value="1"/>
</dbReference>
<evidence type="ECO:0000256" key="2">
    <source>
        <dbReference type="ARBA" id="ARBA00006416"/>
    </source>
</evidence>
<comment type="function">
    <text evidence="9">Mediates the uptake of pyruvate into mitochondria.</text>
</comment>
<evidence type="ECO:0000256" key="8">
    <source>
        <dbReference type="ARBA" id="ARBA00023136"/>
    </source>
</evidence>
<keyword evidence="4 9" id="KW-0812">Transmembrane</keyword>
<keyword evidence="3 9" id="KW-0813">Transport</keyword>
<accession>D2VBF8</accession>
<keyword evidence="11" id="KW-1185">Reference proteome</keyword>
<dbReference type="Pfam" id="PF03650">
    <property type="entry name" value="MPC"/>
    <property type="match status" value="1"/>
</dbReference>
<gene>
    <name evidence="10" type="ORF">NAEGRDRAFT_32671</name>
</gene>
<reference evidence="10 11" key="1">
    <citation type="journal article" date="2010" name="Cell">
        <title>The genome of Naegleria gruberi illuminates early eukaryotic versatility.</title>
        <authorList>
            <person name="Fritz-Laylin L.K."/>
            <person name="Prochnik S.E."/>
            <person name="Ginger M.L."/>
            <person name="Dacks J.B."/>
            <person name="Carpenter M.L."/>
            <person name="Field M.C."/>
            <person name="Kuo A."/>
            <person name="Paredez A."/>
            <person name="Chapman J."/>
            <person name="Pham J."/>
            <person name="Shu S."/>
            <person name="Neupane R."/>
            <person name="Cipriano M."/>
            <person name="Mancuso J."/>
            <person name="Tu H."/>
            <person name="Salamov A."/>
            <person name="Lindquist E."/>
            <person name="Shapiro H."/>
            <person name="Lucas S."/>
            <person name="Grigoriev I.V."/>
            <person name="Cande W.Z."/>
            <person name="Fulton C."/>
            <person name="Rokhsar D.S."/>
            <person name="Dawson S.C."/>
        </authorList>
    </citation>
    <scope>NUCLEOTIDE SEQUENCE [LARGE SCALE GENOMIC DNA]</scope>
    <source>
        <strain evidence="10 11">NEG-M</strain>
    </source>
</reference>
<evidence type="ECO:0000256" key="4">
    <source>
        <dbReference type="ARBA" id="ARBA00022692"/>
    </source>
</evidence>
<feature type="transmembrane region" description="Helical" evidence="9">
    <location>
        <begin position="32"/>
        <end position="51"/>
    </location>
</feature>